<dbReference type="PANTHER" id="PTHR42928:SF3">
    <property type="entry name" value="UPF0065 PROTEIN YFLP"/>
    <property type="match status" value="1"/>
</dbReference>
<comment type="similarity">
    <text evidence="1">Belongs to the UPF0065 (bug) family.</text>
</comment>
<proteinExistence type="inferred from homology"/>
<evidence type="ECO:0000313" key="4">
    <source>
        <dbReference type="Proteomes" id="UP000616114"/>
    </source>
</evidence>
<dbReference type="Gene3D" id="3.40.190.10">
    <property type="entry name" value="Periplasmic binding protein-like II"/>
    <property type="match status" value="1"/>
</dbReference>
<organism evidence="3 4">
    <name type="scientific">Sediminivirga luteola</name>
    <dbReference type="NCBI Taxonomy" id="1774748"/>
    <lineage>
        <taxon>Bacteria</taxon>
        <taxon>Bacillati</taxon>
        <taxon>Actinomycetota</taxon>
        <taxon>Actinomycetes</taxon>
        <taxon>Micrococcales</taxon>
        <taxon>Brevibacteriaceae</taxon>
        <taxon>Sediminivirga</taxon>
    </lineage>
</organism>
<evidence type="ECO:0000313" key="3">
    <source>
        <dbReference type="EMBL" id="GGA13219.1"/>
    </source>
</evidence>
<dbReference type="InterPro" id="IPR005064">
    <property type="entry name" value="BUG"/>
</dbReference>
<sequence length="321" mass="33589">MAVYAVVAAVSITAATVFSFQSASAGNDLRAALTVIAPAGVGGGWDSFAREQQQAMRGAGIVNNVQVVNIPGAGGTIGLSTFSTMHGQANTIMATGAVMLGGIALNDSPVDLSDTRPIARIAEDYNALVVSADAPYDSMEDLIAAWSEDPDGIVWTGGSAGSIDHLIIAQLALDQDLPASEITFIPKSGGGEAIQTLLAGTTDVAVTGYNEVEDQIAAGRVKALAVSSPERLEGVDIPTLSELGYAVDLVNWRGLLAPPGITDEEFAELEAIVAETRESAEWQESLQRNRWEDSFLTGPELLEFIDEDQARTTALIEELGL</sequence>
<reference evidence="3" key="1">
    <citation type="journal article" date="2014" name="Int. J. Syst. Evol. Microbiol.">
        <title>Complete genome sequence of Corynebacterium casei LMG S-19264T (=DSM 44701T), isolated from a smear-ripened cheese.</title>
        <authorList>
            <consortium name="US DOE Joint Genome Institute (JGI-PGF)"/>
            <person name="Walter F."/>
            <person name="Albersmeier A."/>
            <person name="Kalinowski J."/>
            <person name="Ruckert C."/>
        </authorList>
    </citation>
    <scope>NUCLEOTIDE SEQUENCE</scope>
    <source>
        <strain evidence="3">CGMCC 1.12785</strain>
    </source>
</reference>
<dbReference type="PANTHER" id="PTHR42928">
    <property type="entry name" value="TRICARBOXYLATE-BINDING PROTEIN"/>
    <property type="match status" value="1"/>
</dbReference>
<evidence type="ECO:0000256" key="1">
    <source>
        <dbReference type="ARBA" id="ARBA00006987"/>
    </source>
</evidence>
<name>A0A8J2TXW1_9MICO</name>
<keyword evidence="4" id="KW-1185">Reference proteome</keyword>
<gene>
    <name evidence="3" type="ORF">GCM10011333_15180</name>
</gene>
<accession>A0A8J2TXW1</accession>
<dbReference type="Pfam" id="PF03401">
    <property type="entry name" value="TctC"/>
    <property type="match status" value="1"/>
</dbReference>
<evidence type="ECO:0000256" key="2">
    <source>
        <dbReference type="SAM" id="SignalP"/>
    </source>
</evidence>
<dbReference type="InterPro" id="IPR042100">
    <property type="entry name" value="Bug_dom1"/>
</dbReference>
<dbReference type="AlphaFoldDB" id="A0A8J2TXW1"/>
<dbReference type="Gene3D" id="3.40.190.150">
    <property type="entry name" value="Bordetella uptake gene, domain 1"/>
    <property type="match status" value="1"/>
</dbReference>
<feature type="signal peptide" evidence="2">
    <location>
        <begin position="1"/>
        <end position="25"/>
    </location>
</feature>
<feature type="chain" id="PRO_5035184149" evidence="2">
    <location>
        <begin position="26"/>
        <end position="321"/>
    </location>
</feature>
<dbReference type="Proteomes" id="UP000616114">
    <property type="component" value="Unassembled WGS sequence"/>
</dbReference>
<dbReference type="EMBL" id="BMFY01000005">
    <property type="protein sequence ID" value="GGA13219.1"/>
    <property type="molecule type" value="Genomic_DNA"/>
</dbReference>
<reference evidence="3" key="2">
    <citation type="submission" date="2020-09" db="EMBL/GenBank/DDBJ databases">
        <authorList>
            <person name="Sun Q."/>
            <person name="Zhou Y."/>
        </authorList>
    </citation>
    <scope>NUCLEOTIDE SEQUENCE</scope>
    <source>
        <strain evidence="3">CGMCC 1.12785</strain>
    </source>
</reference>
<dbReference type="PIRSF" id="PIRSF017082">
    <property type="entry name" value="YflP"/>
    <property type="match status" value="1"/>
</dbReference>
<comment type="caution">
    <text evidence="3">The sequence shown here is derived from an EMBL/GenBank/DDBJ whole genome shotgun (WGS) entry which is preliminary data.</text>
</comment>
<keyword evidence="2" id="KW-0732">Signal</keyword>
<protein>
    <submittedName>
        <fullName evidence="3">Tricarboxylic transport membrane protein</fullName>
    </submittedName>
</protein>
<dbReference type="SUPFAM" id="SSF53850">
    <property type="entry name" value="Periplasmic binding protein-like II"/>
    <property type="match status" value="1"/>
</dbReference>
<dbReference type="CDD" id="cd07012">
    <property type="entry name" value="PBP2_Bug_TTT"/>
    <property type="match status" value="1"/>
</dbReference>